<keyword evidence="11 13" id="KW-0406">Ion transport</keyword>
<dbReference type="PANTHER" id="PTHR30540">
    <property type="entry name" value="OSMOTIC STRESS POTASSIUM TRANSPORTER"/>
    <property type="match status" value="1"/>
</dbReference>
<keyword evidence="9 13" id="KW-0630">Potassium</keyword>
<feature type="transmembrane region" description="Helical" evidence="13">
    <location>
        <begin position="375"/>
        <end position="396"/>
    </location>
</feature>
<keyword evidence="17" id="KW-1185">Reference proteome</keyword>
<evidence type="ECO:0000256" key="7">
    <source>
        <dbReference type="ARBA" id="ARBA00022692"/>
    </source>
</evidence>
<feature type="transmembrane region" description="Helical" evidence="13">
    <location>
        <begin position="283"/>
        <end position="306"/>
    </location>
</feature>
<feature type="transmembrane region" description="Helical" evidence="13">
    <location>
        <begin position="207"/>
        <end position="227"/>
    </location>
</feature>
<feature type="transmembrane region" description="Helical" evidence="13">
    <location>
        <begin position="462"/>
        <end position="481"/>
    </location>
</feature>
<protein>
    <recommendedName>
        <fullName evidence="13">Probable potassium transport system protein Kup</fullName>
    </recommendedName>
</protein>
<evidence type="ECO:0000256" key="11">
    <source>
        <dbReference type="ARBA" id="ARBA00023065"/>
    </source>
</evidence>
<name>A0ABW3TH09_9RHOB</name>
<dbReference type="HAMAP" id="MF_01522">
    <property type="entry name" value="Kup"/>
    <property type="match status" value="1"/>
</dbReference>
<evidence type="ECO:0000313" key="16">
    <source>
        <dbReference type="EMBL" id="MFD1196228.1"/>
    </source>
</evidence>
<feature type="transmembrane region" description="Helical" evidence="13">
    <location>
        <begin position="47"/>
        <end position="68"/>
    </location>
</feature>
<evidence type="ECO:0000256" key="13">
    <source>
        <dbReference type="HAMAP-Rule" id="MF_01522"/>
    </source>
</evidence>
<evidence type="ECO:0000256" key="8">
    <source>
        <dbReference type="ARBA" id="ARBA00022847"/>
    </source>
</evidence>
<keyword evidence="10 13" id="KW-1133">Transmembrane helix</keyword>
<evidence type="ECO:0000259" key="14">
    <source>
        <dbReference type="Pfam" id="PF02705"/>
    </source>
</evidence>
<keyword evidence="6 13" id="KW-0633">Potassium transport</keyword>
<feature type="transmembrane region" description="Helical" evidence="13">
    <location>
        <begin position="239"/>
        <end position="263"/>
    </location>
</feature>
<feature type="transmembrane region" description="Helical" evidence="13">
    <location>
        <begin position="88"/>
        <end position="112"/>
    </location>
</feature>
<gene>
    <name evidence="13" type="primary">kup</name>
    <name evidence="16" type="ORF">ACFQ3C_16280</name>
</gene>
<dbReference type="EMBL" id="JBHTKR010000006">
    <property type="protein sequence ID" value="MFD1196228.1"/>
    <property type="molecule type" value="Genomic_DNA"/>
</dbReference>
<evidence type="ECO:0000256" key="5">
    <source>
        <dbReference type="ARBA" id="ARBA00022519"/>
    </source>
</evidence>
<dbReference type="Proteomes" id="UP001597151">
    <property type="component" value="Unassembled WGS sequence"/>
</dbReference>
<keyword evidence="7 13" id="KW-0812">Transmembrane</keyword>
<evidence type="ECO:0000256" key="9">
    <source>
        <dbReference type="ARBA" id="ARBA00022958"/>
    </source>
</evidence>
<keyword evidence="12 13" id="KW-0472">Membrane</keyword>
<dbReference type="InterPro" id="IPR053952">
    <property type="entry name" value="K_trans_C"/>
</dbReference>
<evidence type="ECO:0000256" key="4">
    <source>
        <dbReference type="ARBA" id="ARBA00022475"/>
    </source>
</evidence>
<dbReference type="InterPro" id="IPR003855">
    <property type="entry name" value="K+_transporter"/>
</dbReference>
<feature type="transmembrane region" description="Helical" evidence="13">
    <location>
        <begin position="133"/>
        <end position="152"/>
    </location>
</feature>
<dbReference type="PANTHER" id="PTHR30540:SF79">
    <property type="entry name" value="LOW AFFINITY POTASSIUM TRANSPORT SYSTEM PROTEIN KUP"/>
    <property type="match status" value="1"/>
</dbReference>
<evidence type="ECO:0000256" key="1">
    <source>
        <dbReference type="ARBA" id="ARBA00004141"/>
    </source>
</evidence>
<evidence type="ECO:0000256" key="6">
    <source>
        <dbReference type="ARBA" id="ARBA00022538"/>
    </source>
</evidence>
<sequence length="660" mass="70806">MTSFKTQGPFLRDESRLPVLDEDELDIADYLREEGDDPVTLPAKQTFAALTIGAVGVVYGDIGTSPLYAFREALRPVAAGGTVTPAEVLGLLSLLIWTLILIVTLKYVFFLLRVDNRGEGGILALYTMVRLAIGRRSIPVLSLAIIGAALFFGDAVITPAISVLSAVEGAGLVMPALDAWVVPATLGILAGLFAVQRRGTKTIARTFGPITVLWFSVLAGLGLWHILKAPEVLAAFNPVWAVAFLTGHQMVAFAVLGAVFLAVTGAEALYADLGHFGRRPIMVAWFALVFPALMLNYLGQGALVLTDPGALSNPLFAMVPPGALPWLVTLATAATVIAAQAVISGAFSMGRAAIQLGLLPRMMIRHTAADQSGQIYIGTINWLLLAGVVWLVLAFQTSEGLAHAYGIAVTGTMIVTSALACLYLVRSGLLPLPLALVIVAPIAAIEIVFLMSNLTKIMDGGFVPVVIALVLGAAMCAWWRGTQTILAKSHRLLVPIDGFARSMADSSVHIVPGTAFFLSPDPEVVPSALLHNLKHNRVLHEQTVILTIETLRVPLADPAERASFQVMGPHIARLTLRFGFMETPNVSRALGAARRAGLKFDVMRTTFFLGRRRPVVTGPVGWKRILDRVYALLYRMAADPSDFYHLPRDRVVELGERVAV</sequence>
<dbReference type="RefSeq" id="WP_380793970.1">
    <property type="nucleotide sequence ID" value="NZ_JBHTKR010000006.1"/>
</dbReference>
<accession>A0ABW3TH09</accession>
<feature type="transmembrane region" description="Helical" evidence="13">
    <location>
        <begin position="402"/>
        <end position="425"/>
    </location>
</feature>
<keyword evidence="3 13" id="KW-0813">Transport</keyword>
<dbReference type="InterPro" id="IPR023051">
    <property type="entry name" value="Kup"/>
</dbReference>
<evidence type="ECO:0000256" key="12">
    <source>
        <dbReference type="ARBA" id="ARBA00023136"/>
    </source>
</evidence>
<keyword evidence="5" id="KW-0997">Cell inner membrane</keyword>
<evidence type="ECO:0000259" key="15">
    <source>
        <dbReference type="Pfam" id="PF22776"/>
    </source>
</evidence>
<comment type="similarity">
    <text evidence="2 13">Belongs to the HAK/KUP transporter (TC 2.A.72) family.</text>
</comment>
<comment type="function">
    <text evidence="13">Transport of potassium into the cell. Likely operates as a K(+):H(+) symporter.</text>
</comment>
<dbReference type="Pfam" id="PF02705">
    <property type="entry name" value="K_trans"/>
    <property type="match status" value="1"/>
</dbReference>
<dbReference type="InterPro" id="IPR053951">
    <property type="entry name" value="K_trans_N"/>
</dbReference>
<comment type="subcellular location">
    <subcellularLocation>
        <location evidence="13">Cell membrane</location>
        <topology evidence="13">Multi-pass membrane protein</topology>
    </subcellularLocation>
    <subcellularLocation>
        <location evidence="1">Membrane</location>
        <topology evidence="1">Multi-pass membrane protein</topology>
    </subcellularLocation>
</comment>
<comment type="catalytic activity">
    <reaction evidence="13">
        <text>K(+)(in) + H(+)(in) = K(+)(out) + H(+)(out)</text>
        <dbReference type="Rhea" id="RHEA:28490"/>
        <dbReference type="ChEBI" id="CHEBI:15378"/>
        <dbReference type="ChEBI" id="CHEBI:29103"/>
    </reaction>
</comment>
<evidence type="ECO:0000256" key="3">
    <source>
        <dbReference type="ARBA" id="ARBA00022448"/>
    </source>
</evidence>
<evidence type="ECO:0000256" key="10">
    <source>
        <dbReference type="ARBA" id="ARBA00022989"/>
    </source>
</evidence>
<feature type="transmembrane region" description="Helical" evidence="13">
    <location>
        <begin position="172"/>
        <end position="195"/>
    </location>
</feature>
<proteinExistence type="inferred from homology"/>
<evidence type="ECO:0000313" key="17">
    <source>
        <dbReference type="Proteomes" id="UP001597151"/>
    </source>
</evidence>
<dbReference type="Pfam" id="PF22776">
    <property type="entry name" value="K_trans_C"/>
    <property type="match status" value="1"/>
</dbReference>
<keyword evidence="4 13" id="KW-1003">Cell membrane</keyword>
<comment type="caution">
    <text evidence="16">The sequence shown here is derived from an EMBL/GenBank/DDBJ whole genome shotgun (WGS) entry which is preliminary data.</text>
</comment>
<feature type="transmembrane region" description="Helical" evidence="13">
    <location>
        <begin position="326"/>
        <end position="354"/>
    </location>
</feature>
<feature type="domain" description="K+ potassium transporter C-terminal" evidence="15">
    <location>
        <begin position="512"/>
        <end position="659"/>
    </location>
</feature>
<keyword evidence="8 13" id="KW-0769">Symport</keyword>
<evidence type="ECO:0000256" key="2">
    <source>
        <dbReference type="ARBA" id="ARBA00007019"/>
    </source>
</evidence>
<organism evidence="16 17">
    <name type="scientific">Seohaeicola saemankumensis</name>
    <dbReference type="NCBI Taxonomy" id="481181"/>
    <lineage>
        <taxon>Bacteria</taxon>
        <taxon>Pseudomonadati</taxon>
        <taxon>Pseudomonadota</taxon>
        <taxon>Alphaproteobacteria</taxon>
        <taxon>Rhodobacterales</taxon>
        <taxon>Roseobacteraceae</taxon>
        <taxon>Seohaeicola</taxon>
    </lineage>
</organism>
<feature type="transmembrane region" description="Helical" evidence="13">
    <location>
        <begin position="432"/>
        <end position="450"/>
    </location>
</feature>
<reference evidence="17" key="1">
    <citation type="journal article" date="2019" name="Int. J. Syst. Evol. Microbiol.">
        <title>The Global Catalogue of Microorganisms (GCM) 10K type strain sequencing project: providing services to taxonomists for standard genome sequencing and annotation.</title>
        <authorList>
            <consortium name="The Broad Institute Genomics Platform"/>
            <consortium name="The Broad Institute Genome Sequencing Center for Infectious Disease"/>
            <person name="Wu L."/>
            <person name="Ma J."/>
        </authorList>
    </citation>
    <scope>NUCLEOTIDE SEQUENCE [LARGE SCALE GENOMIC DNA]</scope>
    <source>
        <strain evidence="17">CCUG 55328</strain>
    </source>
</reference>
<feature type="domain" description="K+ potassium transporter integral membrane" evidence="14">
    <location>
        <begin position="51"/>
        <end position="500"/>
    </location>
</feature>